<dbReference type="Pfam" id="PF03006">
    <property type="entry name" value="HlyIII"/>
    <property type="match status" value="1"/>
</dbReference>
<evidence type="ECO:0000256" key="7">
    <source>
        <dbReference type="PIRSR" id="PIRSR604254-1"/>
    </source>
</evidence>
<name>A0AAP6JJ87_9GAMM</name>
<dbReference type="PANTHER" id="PTHR20855:SF3">
    <property type="entry name" value="LD03007P"/>
    <property type="match status" value="1"/>
</dbReference>
<feature type="transmembrane region" description="Helical" evidence="8">
    <location>
        <begin position="168"/>
        <end position="189"/>
    </location>
</feature>
<protein>
    <submittedName>
        <fullName evidence="9">Hemolysin III family protein</fullName>
    </submittedName>
</protein>
<dbReference type="GO" id="GO:0140911">
    <property type="term" value="F:pore-forming activity"/>
    <property type="evidence" value="ECO:0007669"/>
    <property type="project" value="InterPro"/>
</dbReference>
<dbReference type="GO" id="GO:0046872">
    <property type="term" value="F:metal ion binding"/>
    <property type="evidence" value="ECO:0007669"/>
    <property type="project" value="UniProtKB-KW"/>
</dbReference>
<evidence type="ECO:0000313" key="10">
    <source>
        <dbReference type="Proteomes" id="UP001302316"/>
    </source>
</evidence>
<evidence type="ECO:0000256" key="8">
    <source>
        <dbReference type="SAM" id="Phobius"/>
    </source>
</evidence>
<comment type="caution">
    <text evidence="9">The sequence shown here is derived from an EMBL/GenBank/DDBJ whole genome shotgun (WGS) entry which is preliminary data.</text>
</comment>
<feature type="transmembrane region" description="Helical" evidence="8">
    <location>
        <begin position="52"/>
        <end position="74"/>
    </location>
</feature>
<keyword evidence="5 8" id="KW-1133">Transmembrane helix</keyword>
<evidence type="ECO:0000256" key="3">
    <source>
        <dbReference type="ARBA" id="ARBA00022475"/>
    </source>
</evidence>
<evidence type="ECO:0000256" key="5">
    <source>
        <dbReference type="ARBA" id="ARBA00022989"/>
    </source>
</evidence>
<evidence type="ECO:0000256" key="2">
    <source>
        <dbReference type="ARBA" id="ARBA00008488"/>
    </source>
</evidence>
<evidence type="ECO:0000256" key="4">
    <source>
        <dbReference type="ARBA" id="ARBA00022692"/>
    </source>
</evidence>
<keyword evidence="4 8" id="KW-0812">Transmembrane</keyword>
<dbReference type="InterPro" id="IPR005744">
    <property type="entry name" value="Hy-lIII"/>
</dbReference>
<feature type="transmembrane region" description="Helical" evidence="8">
    <location>
        <begin position="113"/>
        <end position="132"/>
    </location>
</feature>
<dbReference type="EMBL" id="JAYGII010000034">
    <property type="protein sequence ID" value="MEA5446469.1"/>
    <property type="molecule type" value="Genomic_DNA"/>
</dbReference>
<dbReference type="GO" id="GO:0005886">
    <property type="term" value="C:plasma membrane"/>
    <property type="evidence" value="ECO:0007669"/>
    <property type="project" value="UniProtKB-SubCell"/>
</dbReference>
<dbReference type="Proteomes" id="UP001302316">
    <property type="component" value="Unassembled WGS sequence"/>
</dbReference>
<feature type="transmembrane region" description="Helical" evidence="8">
    <location>
        <begin position="86"/>
        <end position="107"/>
    </location>
</feature>
<comment type="subcellular location">
    <subcellularLocation>
        <location evidence="1">Cell membrane</location>
        <topology evidence="1">Multi-pass membrane protein</topology>
    </subcellularLocation>
</comment>
<keyword evidence="7" id="KW-0479">Metal-binding</keyword>
<feature type="binding site" evidence="7">
    <location>
        <position position="199"/>
    </location>
    <ligand>
        <name>Zn(2+)</name>
        <dbReference type="ChEBI" id="CHEBI:29105"/>
    </ligand>
</feature>
<gene>
    <name evidence="9" type="ORF">VCB98_11620</name>
</gene>
<keyword evidence="7" id="KW-0862">Zinc</keyword>
<feature type="transmembrane region" description="Helical" evidence="8">
    <location>
        <begin position="196"/>
        <end position="217"/>
    </location>
</feature>
<proteinExistence type="inferred from homology"/>
<reference evidence="9 10" key="1">
    <citation type="submission" date="2023-12" db="EMBL/GenBank/DDBJ databases">
        <title>Whole-genome sequencing of halo(alkali)philic microorganisms from hypersaline lakes.</title>
        <authorList>
            <person name="Sorokin D.Y."/>
            <person name="Merkel A.Y."/>
            <person name="Messina E."/>
            <person name="Yakimov M."/>
        </authorList>
    </citation>
    <scope>NUCLEOTIDE SEQUENCE [LARGE SCALE GENOMIC DNA]</scope>
    <source>
        <strain evidence="9 10">AB-CW1</strain>
    </source>
</reference>
<evidence type="ECO:0000313" key="9">
    <source>
        <dbReference type="EMBL" id="MEA5446469.1"/>
    </source>
</evidence>
<feature type="binding site" evidence="7">
    <location>
        <position position="72"/>
    </location>
    <ligand>
        <name>Zn(2+)</name>
        <dbReference type="ChEBI" id="CHEBI:29105"/>
    </ligand>
</feature>
<keyword evidence="3" id="KW-1003">Cell membrane</keyword>
<dbReference type="PANTHER" id="PTHR20855">
    <property type="entry name" value="ADIPOR/PROGESTIN RECEPTOR-RELATED"/>
    <property type="match status" value="1"/>
</dbReference>
<dbReference type="AlphaFoldDB" id="A0AAP6JJ87"/>
<keyword evidence="10" id="KW-1185">Reference proteome</keyword>
<evidence type="ECO:0000256" key="1">
    <source>
        <dbReference type="ARBA" id="ARBA00004651"/>
    </source>
</evidence>
<feature type="transmembrane region" description="Helical" evidence="8">
    <location>
        <begin position="139"/>
        <end position="156"/>
    </location>
</feature>
<comment type="similarity">
    <text evidence="2">Belongs to the UPF0073 (Hly-III) family.</text>
</comment>
<evidence type="ECO:0000256" key="6">
    <source>
        <dbReference type="ARBA" id="ARBA00023136"/>
    </source>
</evidence>
<dbReference type="NCBIfam" id="TIGR01065">
    <property type="entry name" value="hlyIII"/>
    <property type="match status" value="1"/>
</dbReference>
<sequence>MTQVTTKGKRRRSPGEERANSLSHGVALLAILAAAPYLIVHATREGDGLFTLGASIFAGTLAFLYAASTFYHALSGGRFKAIFQKVEHAAILLLIAGTYTPFSLGILWGEGGWLLLLVLWGLALMGIALKIFRGQTHPALFVILYVGMGWLMVIAFRPLMHLLPMEGLIWLLAGGIAYTAGLVFFVADLRLRYAHFFWHLFVIAGSTCHYLAVLWYAHGG</sequence>
<keyword evidence="6 8" id="KW-0472">Membrane</keyword>
<feature type="binding site" evidence="7">
    <location>
        <position position="195"/>
    </location>
    <ligand>
        <name>Zn(2+)</name>
        <dbReference type="ChEBI" id="CHEBI:29105"/>
    </ligand>
</feature>
<accession>A0AAP6JJ87</accession>
<dbReference type="InterPro" id="IPR004254">
    <property type="entry name" value="AdipoR/HlyIII-related"/>
</dbReference>
<feature type="transmembrane region" description="Helical" evidence="8">
    <location>
        <begin position="21"/>
        <end position="40"/>
    </location>
</feature>
<organism evidence="9 10">
    <name type="scientific">Natronospira elongata</name>
    <dbReference type="NCBI Taxonomy" id="3110268"/>
    <lineage>
        <taxon>Bacteria</taxon>
        <taxon>Pseudomonadati</taxon>
        <taxon>Pseudomonadota</taxon>
        <taxon>Gammaproteobacteria</taxon>
        <taxon>Natronospirales</taxon>
        <taxon>Natronospiraceae</taxon>
        <taxon>Natronospira</taxon>
    </lineage>
</organism>